<protein>
    <recommendedName>
        <fullName evidence="3">FecR protein domain-containing protein</fullName>
    </recommendedName>
</protein>
<evidence type="ECO:0000313" key="1">
    <source>
        <dbReference type="EMBL" id="NWK57433.1"/>
    </source>
</evidence>
<gene>
    <name evidence="1" type="ORF">HW115_17575</name>
</gene>
<proteinExistence type="predicted"/>
<organism evidence="1 2">
    <name type="scientific">Oceaniferula marina</name>
    <dbReference type="NCBI Taxonomy" id="2748318"/>
    <lineage>
        <taxon>Bacteria</taxon>
        <taxon>Pseudomonadati</taxon>
        <taxon>Verrucomicrobiota</taxon>
        <taxon>Verrucomicrobiia</taxon>
        <taxon>Verrucomicrobiales</taxon>
        <taxon>Verrucomicrobiaceae</taxon>
        <taxon>Oceaniferula</taxon>
    </lineage>
</organism>
<comment type="caution">
    <text evidence="1">The sequence shown here is derived from an EMBL/GenBank/DDBJ whole genome shotgun (WGS) entry which is preliminary data.</text>
</comment>
<dbReference type="Proteomes" id="UP000557872">
    <property type="component" value="Unassembled WGS sequence"/>
</dbReference>
<evidence type="ECO:0008006" key="3">
    <source>
        <dbReference type="Google" id="ProtNLM"/>
    </source>
</evidence>
<sequence>MNPSTELIKLVDKCIEQSMTRMERSRLEDLLKDDDALHYYLEMTAIEVNLPFELAPPSESTPSSATYNIKQLWTRPLPMVAAIAISFAAGIFSNQWVNPSASTPQLAQTPGHSQPATTQNAATITSLIGVNWDGPAPDSLVLKSKDRAIRMSSGLMELTFASGVRTLIEGPADIQVTGINQAQLSMGRLVADVPKGAEGFTVNYAGGKVIDLGTEFAMFVPGNREAVEVGVFRGEVEVYDDGESTPKTLTDDHAVLHGIHSDTPFQSIPFQRKNYVRFLPSREFTWELPATASTAPAVMEFDVSHLVWKSGDYRAIIKWMKGHDALIIRRAELLRDGQVIATDAHQAKTGMYYSPDDNTYSFSIPEDAYRKGLWKLRITGHANDRAKNRKLGSFTADSSGLLLFEDQYAGNITDKSFIGTWRYSHDGDIYERTFTADHRVQFSINGKPNASLDGATWEVKHGILTLTVRTSGYTLKELHMLRNDHELIFMNQRYRNAKKVSMPATPPP</sequence>
<keyword evidence="2" id="KW-1185">Reference proteome</keyword>
<dbReference type="AlphaFoldDB" id="A0A851GIV2"/>
<dbReference type="RefSeq" id="WP_178934498.1">
    <property type="nucleotide sequence ID" value="NZ_JACBAZ010000012.1"/>
</dbReference>
<name>A0A851GIV2_9BACT</name>
<dbReference type="InterPro" id="IPR012373">
    <property type="entry name" value="Ferrdict_sens_TM"/>
</dbReference>
<evidence type="ECO:0000313" key="2">
    <source>
        <dbReference type="Proteomes" id="UP000557872"/>
    </source>
</evidence>
<dbReference type="PANTHER" id="PTHR30273">
    <property type="entry name" value="PERIPLASMIC SIGNAL SENSOR AND SIGMA FACTOR ACTIVATOR FECR-RELATED"/>
    <property type="match status" value="1"/>
</dbReference>
<reference evidence="1 2" key="1">
    <citation type="submission" date="2020-07" db="EMBL/GenBank/DDBJ databases">
        <title>Roseicoccus Jingziensis gen. nov., sp. nov., isolated from coastal seawater.</title>
        <authorList>
            <person name="Feng X."/>
        </authorList>
    </citation>
    <scope>NUCLEOTIDE SEQUENCE [LARGE SCALE GENOMIC DNA]</scope>
    <source>
        <strain evidence="1 2">N1E253</strain>
    </source>
</reference>
<accession>A0A851GIV2</accession>
<dbReference type="GO" id="GO:0016989">
    <property type="term" value="F:sigma factor antagonist activity"/>
    <property type="evidence" value="ECO:0007669"/>
    <property type="project" value="TreeGrafter"/>
</dbReference>
<dbReference type="PANTHER" id="PTHR30273:SF2">
    <property type="entry name" value="PROTEIN FECR"/>
    <property type="match status" value="1"/>
</dbReference>
<dbReference type="EMBL" id="JACBAZ010000012">
    <property type="protein sequence ID" value="NWK57433.1"/>
    <property type="molecule type" value="Genomic_DNA"/>
</dbReference>